<keyword evidence="3" id="KW-0964">Secreted</keyword>
<reference evidence="6" key="2">
    <citation type="submission" date="2025-08" db="UniProtKB">
        <authorList>
            <consortium name="Ensembl"/>
        </authorList>
    </citation>
    <scope>IDENTIFICATION</scope>
</reference>
<dbReference type="GeneTree" id="ENSGT00980000198711"/>
<evidence type="ECO:0000256" key="4">
    <source>
        <dbReference type="ARBA" id="ARBA00023157"/>
    </source>
</evidence>
<comment type="similarity">
    <text evidence="2">Belongs to the beta-microseminoprotein family.</text>
</comment>
<dbReference type="PANTHER" id="PTHR10500:SF4">
    <property type="entry name" value="PROSTATE-ASSOCIATED MICROSEMINOPROTEIN"/>
    <property type="match status" value="1"/>
</dbReference>
<dbReference type="GO" id="GO:0005615">
    <property type="term" value="C:extracellular space"/>
    <property type="evidence" value="ECO:0007669"/>
    <property type="project" value="TreeGrafter"/>
</dbReference>
<name>A0A8C7PQD9_ONCMY</name>
<reference evidence="6" key="3">
    <citation type="submission" date="2025-09" db="UniProtKB">
        <authorList>
            <consortium name="Ensembl"/>
        </authorList>
    </citation>
    <scope>IDENTIFICATION</scope>
</reference>
<protein>
    <submittedName>
        <fullName evidence="6">Uncharacterized protein</fullName>
    </submittedName>
</protein>
<accession>A0A8C7PQD9</accession>
<keyword evidence="4" id="KW-1015">Disulfide bond</keyword>
<organism evidence="6 7">
    <name type="scientific">Oncorhynchus mykiss</name>
    <name type="common">Rainbow trout</name>
    <name type="synonym">Salmo gairdneri</name>
    <dbReference type="NCBI Taxonomy" id="8022"/>
    <lineage>
        <taxon>Eukaryota</taxon>
        <taxon>Metazoa</taxon>
        <taxon>Chordata</taxon>
        <taxon>Craniata</taxon>
        <taxon>Vertebrata</taxon>
        <taxon>Euteleostomi</taxon>
        <taxon>Actinopterygii</taxon>
        <taxon>Neopterygii</taxon>
        <taxon>Teleostei</taxon>
        <taxon>Protacanthopterygii</taxon>
        <taxon>Salmoniformes</taxon>
        <taxon>Salmonidae</taxon>
        <taxon>Salmoninae</taxon>
        <taxon>Oncorhynchus</taxon>
    </lineage>
</organism>
<dbReference type="AlphaFoldDB" id="A0A8C7PQD9"/>
<dbReference type="GO" id="GO:0005737">
    <property type="term" value="C:cytoplasm"/>
    <property type="evidence" value="ECO:0007669"/>
    <property type="project" value="TreeGrafter"/>
</dbReference>
<evidence type="ECO:0000256" key="2">
    <source>
        <dbReference type="ARBA" id="ARBA00010352"/>
    </source>
</evidence>
<feature type="region of interest" description="Disordered" evidence="5">
    <location>
        <begin position="72"/>
        <end position="92"/>
    </location>
</feature>
<keyword evidence="7" id="KW-1185">Reference proteome</keyword>
<evidence type="ECO:0000313" key="7">
    <source>
        <dbReference type="Proteomes" id="UP000694395"/>
    </source>
</evidence>
<sequence length="92" mass="10282">PCLCVYEGRHYSLGESWMEDGCLQCTFHTPVINVVHRPVDFPAWCEVRVDALACKVTLVQSADPRLPCLPGNGHNLGPSHSSRDNNYLQMVE</sequence>
<reference evidence="6" key="1">
    <citation type="submission" date="2020-07" db="EMBL/GenBank/DDBJ databases">
        <title>A long reads based de novo assembly of the rainbow trout Arlee double haploid line genome.</title>
        <authorList>
            <person name="Gao G."/>
            <person name="Palti Y."/>
        </authorList>
    </citation>
    <scope>NUCLEOTIDE SEQUENCE [LARGE SCALE GENOMIC DNA]</scope>
</reference>
<dbReference type="Gene3D" id="2.60.40.1900">
    <property type="entry name" value="Beta-microseminoprotein (PSP94) domain"/>
    <property type="match status" value="1"/>
</dbReference>
<evidence type="ECO:0000256" key="3">
    <source>
        <dbReference type="ARBA" id="ARBA00022525"/>
    </source>
</evidence>
<dbReference type="Proteomes" id="UP000694395">
    <property type="component" value="Chromosome 9"/>
</dbReference>
<dbReference type="Ensembl" id="ENSOMYT00000027525.2">
    <property type="protein sequence ID" value="ENSOMYP00000025133.1"/>
    <property type="gene ID" value="ENSOMYG00000011910.2"/>
</dbReference>
<comment type="subcellular location">
    <subcellularLocation>
        <location evidence="1">Secreted</location>
    </subcellularLocation>
</comment>
<evidence type="ECO:0000256" key="5">
    <source>
        <dbReference type="SAM" id="MobiDB-lite"/>
    </source>
</evidence>
<dbReference type="PANTHER" id="PTHR10500">
    <property type="entry name" value="BETA-MICROSEMINOPROTEIN"/>
    <property type="match status" value="1"/>
</dbReference>
<proteinExistence type="inferred from homology"/>
<evidence type="ECO:0000313" key="6">
    <source>
        <dbReference type="Ensembl" id="ENSOMYP00000025133.1"/>
    </source>
</evidence>
<dbReference type="InterPro" id="IPR008735">
    <property type="entry name" value="PSP94"/>
</dbReference>
<feature type="compositionally biased region" description="Polar residues" evidence="5">
    <location>
        <begin position="78"/>
        <end position="92"/>
    </location>
</feature>
<evidence type="ECO:0000256" key="1">
    <source>
        <dbReference type="ARBA" id="ARBA00004613"/>
    </source>
</evidence>